<sequence>MSSRILAVIPARGGSKGLPGKNIRPLAGVPLIGHAIACGNALPLVARTVITTDDAEIAETARALGGDVPFLRPAELARDDTPSAPVIQHALAEVERQEGARYDGVLLLEPTSPARDPQRIADAIALFDSRPDLDGVVAVSAPWFNPLWVGVEAADDGTMKRFFPEAAGVTRRQDNPRRYLRINGSFYLWRAEFVRGLKSNWLDEGTFAPFEIPESEAFSIDDEDEFRLIEALAAGGFVQLPASPSATPPPSS</sequence>
<dbReference type="Pfam" id="PF02348">
    <property type="entry name" value="CTP_transf_3"/>
    <property type="match status" value="1"/>
</dbReference>
<protein>
    <submittedName>
        <fullName evidence="1">Acylneuraminate cytidylyltransferase family protein</fullName>
    </submittedName>
</protein>
<reference evidence="1" key="2">
    <citation type="submission" date="2023-12" db="EMBL/GenBank/DDBJ databases">
        <authorList>
            <person name="Sun Q."/>
            <person name="Inoue M."/>
        </authorList>
    </citation>
    <scope>NUCLEOTIDE SEQUENCE</scope>
    <source>
        <strain evidence="1">JCM 17590</strain>
    </source>
</reference>
<dbReference type="InterPro" id="IPR029044">
    <property type="entry name" value="Nucleotide-diphossugar_trans"/>
</dbReference>
<organism evidence="1 2">
    <name type="scientific">Gryllotalpicola daejeonensis</name>
    <dbReference type="NCBI Taxonomy" id="993087"/>
    <lineage>
        <taxon>Bacteria</taxon>
        <taxon>Bacillati</taxon>
        <taxon>Actinomycetota</taxon>
        <taxon>Actinomycetes</taxon>
        <taxon>Micrococcales</taxon>
        <taxon>Microbacteriaceae</taxon>
        <taxon>Gryllotalpicola</taxon>
    </lineage>
</organism>
<dbReference type="RefSeq" id="WP_344792619.1">
    <property type="nucleotide sequence ID" value="NZ_BAABBV010000002.1"/>
</dbReference>
<dbReference type="PANTHER" id="PTHR21485:SF3">
    <property type="entry name" value="N-ACYLNEURAMINATE CYTIDYLYLTRANSFERASE"/>
    <property type="match status" value="1"/>
</dbReference>
<proteinExistence type="predicted"/>
<dbReference type="CDD" id="cd02513">
    <property type="entry name" value="CMP-NeuAc_Synthase"/>
    <property type="match status" value="1"/>
</dbReference>
<comment type="caution">
    <text evidence="1">The sequence shown here is derived from an EMBL/GenBank/DDBJ whole genome shotgun (WGS) entry which is preliminary data.</text>
</comment>
<dbReference type="SUPFAM" id="SSF53448">
    <property type="entry name" value="Nucleotide-diphospho-sugar transferases"/>
    <property type="match status" value="1"/>
</dbReference>
<dbReference type="InterPro" id="IPR003329">
    <property type="entry name" value="Cytidylyl_trans"/>
</dbReference>
<dbReference type="Gene3D" id="3.90.550.10">
    <property type="entry name" value="Spore Coat Polysaccharide Biosynthesis Protein SpsA, Chain A"/>
    <property type="match status" value="1"/>
</dbReference>
<accession>A0ABP7ZN96</accession>
<dbReference type="PANTHER" id="PTHR21485">
    <property type="entry name" value="HAD SUPERFAMILY MEMBERS CMAS AND KDSC"/>
    <property type="match status" value="1"/>
</dbReference>
<dbReference type="GO" id="GO:0016779">
    <property type="term" value="F:nucleotidyltransferase activity"/>
    <property type="evidence" value="ECO:0007669"/>
    <property type="project" value="UniProtKB-KW"/>
</dbReference>
<keyword evidence="1" id="KW-0548">Nucleotidyltransferase</keyword>
<dbReference type="Proteomes" id="UP001415169">
    <property type="component" value="Unassembled WGS sequence"/>
</dbReference>
<dbReference type="EMBL" id="BAABBV010000002">
    <property type="protein sequence ID" value="GAA4165635.1"/>
    <property type="molecule type" value="Genomic_DNA"/>
</dbReference>
<name>A0ABP7ZN96_9MICO</name>
<evidence type="ECO:0000313" key="2">
    <source>
        <dbReference type="Proteomes" id="UP001415169"/>
    </source>
</evidence>
<keyword evidence="2" id="KW-1185">Reference proteome</keyword>
<dbReference type="InterPro" id="IPR050793">
    <property type="entry name" value="CMP-NeuNAc_synthase"/>
</dbReference>
<keyword evidence="1" id="KW-0808">Transferase</keyword>
<gene>
    <name evidence="1" type="ORF">GCM10022286_29180</name>
</gene>
<evidence type="ECO:0000313" key="1">
    <source>
        <dbReference type="EMBL" id="GAA4165635.1"/>
    </source>
</evidence>
<reference evidence="1" key="1">
    <citation type="journal article" date="2014" name="Int. J. Syst. Evol. Microbiol.">
        <title>Complete genome of a new Firmicutes species belonging to the dominant human colonic microbiota ('Ruminococcus bicirculans') reveals two chromosomes and a selective capacity to utilize plant glucans.</title>
        <authorList>
            <consortium name="NISC Comparative Sequencing Program"/>
            <person name="Wegmann U."/>
            <person name="Louis P."/>
            <person name="Goesmann A."/>
            <person name="Henrissat B."/>
            <person name="Duncan S.H."/>
            <person name="Flint H.J."/>
        </authorList>
    </citation>
    <scope>NUCLEOTIDE SEQUENCE</scope>
    <source>
        <strain evidence="1">JCM 17590</strain>
    </source>
</reference>